<organism evidence="8 9">
    <name type="scientific">Caldanaerobacter subterraneus</name>
    <dbReference type="NCBI Taxonomy" id="911092"/>
    <lineage>
        <taxon>Bacteria</taxon>
        <taxon>Bacillati</taxon>
        <taxon>Bacillota</taxon>
        <taxon>Clostridia</taxon>
        <taxon>Thermoanaerobacterales</taxon>
        <taxon>Thermoanaerobacteraceae</taxon>
        <taxon>Caldanaerobacter</taxon>
    </lineage>
</organism>
<evidence type="ECO:0000256" key="3">
    <source>
        <dbReference type="ARBA" id="ARBA00023054"/>
    </source>
</evidence>
<dbReference type="InterPro" id="IPR006143">
    <property type="entry name" value="RND_pump_MFP"/>
</dbReference>
<evidence type="ECO:0000256" key="6">
    <source>
        <dbReference type="SAM" id="Phobius"/>
    </source>
</evidence>
<dbReference type="GO" id="GO:0030313">
    <property type="term" value="C:cell envelope"/>
    <property type="evidence" value="ECO:0007669"/>
    <property type="project" value="UniProtKB-SubCell"/>
</dbReference>
<evidence type="ECO:0000256" key="5">
    <source>
        <dbReference type="SAM" id="MobiDB-lite"/>
    </source>
</evidence>
<gene>
    <name evidence="8" type="ORF">EV203_10250</name>
</gene>
<accession>A0A4R2KP39</accession>
<feature type="coiled-coil region" evidence="4">
    <location>
        <begin position="169"/>
        <end position="196"/>
    </location>
</feature>
<dbReference type="Gene3D" id="2.40.50.100">
    <property type="match status" value="1"/>
</dbReference>
<dbReference type="PANTHER" id="PTHR32347">
    <property type="entry name" value="EFFLUX SYSTEM COMPONENT YKNX-RELATED"/>
    <property type="match status" value="1"/>
</dbReference>
<dbReference type="PANTHER" id="PTHR32347:SF14">
    <property type="entry name" value="EFFLUX SYSTEM COMPONENT YKNX-RELATED"/>
    <property type="match status" value="1"/>
</dbReference>
<keyword evidence="3 4" id="KW-0175">Coiled coil</keyword>
<dbReference type="SUPFAM" id="SSF111369">
    <property type="entry name" value="HlyD-like secretion proteins"/>
    <property type="match status" value="1"/>
</dbReference>
<evidence type="ECO:0000256" key="1">
    <source>
        <dbReference type="ARBA" id="ARBA00004196"/>
    </source>
</evidence>
<evidence type="ECO:0000313" key="8">
    <source>
        <dbReference type="EMBL" id="TCO68365.1"/>
    </source>
</evidence>
<dbReference type="EMBL" id="SLWU01000002">
    <property type="protein sequence ID" value="TCO68365.1"/>
    <property type="molecule type" value="Genomic_DNA"/>
</dbReference>
<dbReference type="NCBIfam" id="TIGR01730">
    <property type="entry name" value="RND_mfp"/>
    <property type="match status" value="1"/>
</dbReference>
<proteinExistence type="inferred from homology"/>
<comment type="similarity">
    <text evidence="2">Belongs to the membrane fusion protein (MFP) (TC 8.A.1) family.</text>
</comment>
<feature type="transmembrane region" description="Helical" evidence="6">
    <location>
        <begin position="7"/>
        <end position="25"/>
    </location>
</feature>
<feature type="region of interest" description="Disordered" evidence="5">
    <location>
        <begin position="127"/>
        <end position="159"/>
    </location>
</feature>
<dbReference type="Proteomes" id="UP000294886">
    <property type="component" value="Unassembled WGS sequence"/>
</dbReference>
<sequence>MENKKSIWIWIVVLIIVVASIYFISVKNKEAGSAVEVTVSKVEKGDLVSLFSTSGVVESKSKQEFYIFSPTKVLKVYVSVGDQVKKGDRLLELETQDLSIQYQIAKKQLEMAQIQLEALKNLKQKQTEQSQIPTPSLPQQAPASEQSIPHQTQAQFQQPTSSLSLDDQIKLQEKQVEIAELNLKSIQQNMNKMQKYVTADFDGTVTSLNAKENNYFTSTQFPAITVEDLQNLQVVLDVNPYDAVSLSEGQQAYIHFAGKTFEGKVNKISPTAVKVMSQTGGDSVVKVYVDILNNDGTIKPGFKVDVDIKIGEKKDTIKIPSEAIVTDKNGNEFVYVVENGIAKQRKVKTGLVSDLETEILEGANVGDKVILNPSAAIKDGVKVMTKGGKE</sequence>
<name>A0A4R2KP39_9THEO</name>
<comment type="subcellular location">
    <subcellularLocation>
        <location evidence="1">Cell envelope</location>
    </subcellularLocation>
</comment>
<dbReference type="Pfam" id="PF25989">
    <property type="entry name" value="YknX_C"/>
    <property type="match status" value="1"/>
</dbReference>
<keyword evidence="6" id="KW-0812">Transmembrane</keyword>
<reference evidence="8 9" key="1">
    <citation type="submission" date="2019-03" db="EMBL/GenBank/DDBJ databases">
        <title>Genomic Encyclopedia of Type Strains, Phase IV (KMG-IV): sequencing the most valuable type-strain genomes for metagenomic binning, comparative biology and taxonomic classification.</title>
        <authorList>
            <person name="Goeker M."/>
        </authorList>
    </citation>
    <scope>NUCLEOTIDE SEQUENCE [LARGE SCALE GENOMIC DNA]</scope>
    <source>
        <strain evidence="8 9">DSM 13054</strain>
    </source>
</reference>
<evidence type="ECO:0000313" key="9">
    <source>
        <dbReference type="Proteomes" id="UP000294886"/>
    </source>
</evidence>
<keyword evidence="6" id="KW-0472">Membrane</keyword>
<dbReference type="InterPro" id="IPR050465">
    <property type="entry name" value="UPF0194_transport"/>
</dbReference>
<dbReference type="Gene3D" id="2.40.420.20">
    <property type="match status" value="1"/>
</dbReference>
<comment type="caution">
    <text evidence="8">The sequence shown here is derived from an EMBL/GenBank/DDBJ whole genome shotgun (WGS) entry which is preliminary data.</text>
</comment>
<dbReference type="GO" id="GO:0016020">
    <property type="term" value="C:membrane"/>
    <property type="evidence" value="ECO:0007669"/>
    <property type="project" value="InterPro"/>
</dbReference>
<dbReference type="AlphaFoldDB" id="A0A4R2KP39"/>
<dbReference type="InterPro" id="IPR058637">
    <property type="entry name" value="YknX-like_C"/>
</dbReference>
<keyword evidence="6" id="KW-1133">Transmembrane helix</keyword>
<feature type="domain" description="YknX-like C-terminal permuted SH3-like" evidence="7">
    <location>
        <begin position="317"/>
        <end position="383"/>
    </location>
</feature>
<evidence type="ECO:0000259" key="7">
    <source>
        <dbReference type="Pfam" id="PF25989"/>
    </source>
</evidence>
<dbReference type="GO" id="GO:0022857">
    <property type="term" value="F:transmembrane transporter activity"/>
    <property type="evidence" value="ECO:0007669"/>
    <property type="project" value="InterPro"/>
</dbReference>
<evidence type="ECO:0000256" key="4">
    <source>
        <dbReference type="SAM" id="Coils"/>
    </source>
</evidence>
<protein>
    <submittedName>
        <fullName evidence="8">HlyD family secretion protein</fullName>
    </submittedName>
</protein>
<dbReference type="RefSeq" id="WP_132038903.1">
    <property type="nucleotide sequence ID" value="NZ_SLWU01000002.1"/>
</dbReference>
<dbReference type="Gene3D" id="2.40.30.170">
    <property type="match status" value="1"/>
</dbReference>
<evidence type="ECO:0000256" key="2">
    <source>
        <dbReference type="ARBA" id="ARBA00009477"/>
    </source>
</evidence>